<dbReference type="RefSeq" id="WP_322609085.1">
    <property type="nucleotide sequence ID" value="NZ_JARVCO010000010.1"/>
</dbReference>
<dbReference type="Proteomes" id="UP001290861">
    <property type="component" value="Unassembled WGS sequence"/>
</dbReference>
<keyword evidence="4" id="KW-0560">Oxidoreductase</keyword>
<evidence type="ECO:0000313" key="9">
    <source>
        <dbReference type="EMBL" id="MDZ8119301.1"/>
    </source>
</evidence>
<name>A0ABU5MYM0_9BACT</name>
<sequence>MKRVWMMCAGLVLTAGAENMDLRGLWTFDDGTGTQITDASGNGNIGFAQGVKWDKGVNNAGLLFNSGGFVNAGNDSSLSPAEGLTVEAWVKMWNLPYKNYPEIITKKGSYAFRFAPGGKLSIELMVDGQAVELTSRRTEWPNSVWTHVAATYDGETLALYTDGVKDAEKKVSGKIDKSRSSLVIGSTDGKSRVPGRMDEVRVAGRGWSAQEVYDSYHEGAYQVAREDSTFPQFFEKKNRRVPEMAVPGFIWIDAEDFSDYGGWSMDTQFVPQMGSPYLLAAGIGNPVKDAVTTLTVPEAGTYRIWVRSKNWLKEHAPGTFKVAVNGKTLEKTFGAEASGKWVWEDGGTVKLEKGDAALALHDLTGFYGRCDAIVLTSDEKYTPPAELQAYKNERARLTGQSLEATFKGDYDVIVVGAGVAGINAAISSARTGAKTALIQDRPMIGGNNSLELGVVVSGPANHGKPNMRESGLNEEIGRVRAYNYHGKWSRGAELVAAAETNLTIFLNTHVNEVEMDGSTIKAVKAFNMVDGSRTRYTAKQFIDCTGDGWLGYYAGAEYRHGREARSEFNESHAPEQADHITMSGCLMTGHTLSYNTKKEKTPQPYSGSEWLWDLRPNGKNLEARNGFEGSHTYGRWWHENVGETDDLWDPENTRDELIVLNLSYWNWIKNYSSVKDEAANYRLTIIPIGNAKRETRRLVGDHILTQDDVLSARKFEDAVATGGWSLDVHHPKGIWSEEGPFDFNTQAPANPLPFRILYSRNINNLLFAGRQVSATHVALGNVRVQGTTGVLGQAVGTAAAMCTAKGINPRELYRSYIKELQQQLIKDDQYIIGLKNEDPADLARHATVSASSFMAGGEPGQVINGMSRIVGKKKNMWMSDPAQPMPQWLELDFGQAKRMNAIYVTLDTDLNDKRHASWEFKESERFVPESIREYSVKVLVNGRWQTVAEVEDNFQRRRIHRFPSLEVSKVRIHVQRTNGDKSARIFEVRAYNE</sequence>
<dbReference type="InterPro" id="IPR013320">
    <property type="entry name" value="ConA-like_dom_sf"/>
</dbReference>
<evidence type="ECO:0000256" key="6">
    <source>
        <dbReference type="ARBA" id="ARBA00023014"/>
    </source>
</evidence>
<evidence type="ECO:0000256" key="2">
    <source>
        <dbReference type="ARBA" id="ARBA00022723"/>
    </source>
</evidence>
<dbReference type="InterPro" id="IPR006558">
    <property type="entry name" value="LamG-like"/>
</dbReference>
<evidence type="ECO:0000259" key="8">
    <source>
        <dbReference type="PROSITE" id="PS50022"/>
    </source>
</evidence>
<comment type="caution">
    <text evidence="9">The sequence shown here is derived from an EMBL/GenBank/DDBJ whole genome shotgun (WGS) entry which is preliminary data.</text>
</comment>
<keyword evidence="7" id="KW-1015">Disulfide bond</keyword>
<evidence type="ECO:0000256" key="3">
    <source>
        <dbReference type="ARBA" id="ARBA00022729"/>
    </source>
</evidence>
<reference evidence="9 10" key="1">
    <citation type="journal article" date="2024" name="Appl. Environ. Microbiol.">
        <title>Pontiella agarivorans sp. nov., a novel marine anaerobic bacterium capable of degrading macroalgal polysaccharides and fixing nitrogen.</title>
        <authorList>
            <person name="Liu N."/>
            <person name="Kivenson V."/>
            <person name="Peng X."/>
            <person name="Cui Z."/>
            <person name="Lankiewicz T.S."/>
            <person name="Gosselin K.M."/>
            <person name="English C.J."/>
            <person name="Blair E.M."/>
            <person name="O'Malley M.A."/>
            <person name="Valentine D.L."/>
        </authorList>
    </citation>
    <scope>NUCLEOTIDE SEQUENCE [LARGE SCALE GENOMIC DNA]</scope>
    <source>
        <strain evidence="9 10">NLcol2</strain>
    </source>
</reference>
<dbReference type="InterPro" id="IPR039650">
    <property type="entry name" value="HdrA-like"/>
</dbReference>
<keyword evidence="6" id="KW-0411">Iron-sulfur</keyword>
<protein>
    <submittedName>
        <fullName evidence="9">FAD-dependent oxidoreductase</fullName>
    </submittedName>
</protein>
<gene>
    <name evidence="9" type="ORF">P9H32_11770</name>
</gene>
<dbReference type="SUPFAM" id="SSF49785">
    <property type="entry name" value="Galactose-binding domain-like"/>
    <property type="match status" value="1"/>
</dbReference>
<dbReference type="InterPro" id="IPR036188">
    <property type="entry name" value="FAD/NAD-bd_sf"/>
</dbReference>
<evidence type="ECO:0000256" key="7">
    <source>
        <dbReference type="ARBA" id="ARBA00023157"/>
    </source>
</evidence>
<evidence type="ECO:0000256" key="5">
    <source>
        <dbReference type="ARBA" id="ARBA00023004"/>
    </source>
</evidence>
<keyword evidence="10" id="KW-1185">Reference proteome</keyword>
<dbReference type="PANTHER" id="PTHR43498:SF1">
    <property type="entry name" value="COB--COM HETERODISULFIDE REDUCTASE IRON-SULFUR SUBUNIT A"/>
    <property type="match status" value="1"/>
</dbReference>
<dbReference type="Gene3D" id="2.60.120.200">
    <property type="match status" value="1"/>
</dbReference>
<feature type="domain" description="F5/8 type C" evidence="8">
    <location>
        <begin position="827"/>
        <end position="993"/>
    </location>
</feature>
<evidence type="ECO:0000256" key="1">
    <source>
        <dbReference type="ARBA" id="ARBA00022485"/>
    </source>
</evidence>
<dbReference type="SUPFAM" id="SSF49899">
    <property type="entry name" value="Concanavalin A-like lectins/glucanases"/>
    <property type="match status" value="1"/>
</dbReference>
<evidence type="ECO:0000256" key="4">
    <source>
        <dbReference type="ARBA" id="ARBA00023002"/>
    </source>
</evidence>
<dbReference type="EMBL" id="JARVCO010000010">
    <property type="protein sequence ID" value="MDZ8119301.1"/>
    <property type="molecule type" value="Genomic_DNA"/>
</dbReference>
<dbReference type="SUPFAM" id="SSF51905">
    <property type="entry name" value="FAD/NAD(P)-binding domain"/>
    <property type="match status" value="1"/>
</dbReference>
<dbReference type="InterPro" id="IPR008979">
    <property type="entry name" value="Galactose-bd-like_sf"/>
</dbReference>
<accession>A0ABU5MYM0</accession>
<dbReference type="Pfam" id="PF12831">
    <property type="entry name" value="FAD_oxidored"/>
    <property type="match status" value="1"/>
</dbReference>
<dbReference type="Pfam" id="PF13385">
    <property type="entry name" value="Laminin_G_3"/>
    <property type="match status" value="1"/>
</dbReference>
<dbReference type="Gene3D" id="2.60.120.260">
    <property type="entry name" value="Galactose-binding domain-like"/>
    <property type="match status" value="2"/>
</dbReference>
<dbReference type="SMART" id="SM00560">
    <property type="entry name" value="LamGL"/>
    <property type="match status" value="1"/>
</dbReference>
<keyword evidence="5" id="KW-0408">Iron</keyword>
<evidence type="ECO:0000313" key="10">
    <source>
        <dbReference type="Proteomes" id="UP001290861"/>
    </source>
</evidence>
<dbReference type="Gene3D" id="3.50.50.60">
    <property type="entry name" value="FAD/NAD(P)-binding domain"/>
    <property type="match status" value="1"/>
</dbReference>
<dbReference type="InterPro" id="IPR000421">
    <property type="entry name" value="FA58C"/>
</dbReference>
<proteinExistence type="predicted"/>
<dbReference type="PANTHER" id="PTHR43498">
    <property type="entry name" value="FERREDOXIN:COB-COM HETERODISULFIDE REDUCTASE SUBUNIT A"/>
    <property type="match status" value="1"/>
</dbReference>
<keyword evidence="3" id="KW-0732">Signal</keyword>
<keyword evidence="2" id="KW-0479">Metal-binding</keyword>
<keyword evidence="1" id="KW-0004">4Fe-4S</keyword>
<organism evidence="9 10">
    <name type="scientific">Pontiella agarivorans</name>
    <dbReference type="NCBI Taxonomy" id="3038953"/>
    <lineage>
        <taxon>Bacteria</taxon>
        <taxon>Pseudomonadati</taxon>
        <taxon>Kiritimatiellota</taxon>
        <taxon>Kiritimatiellia</taxon>
        <taxon>Kiritimatiellales</taxon>
        <taxon>Pontiellaceae</taxon>
        <taxon>Pontiella</taxon>
    </lineage>
</organism>
<dbReference type="PROSITE" id="PS50022">
    <property type="entry name" value="FA58C_3"/>
    <property type="match status" value="1"/>
</dbReference>
<dbReference type="Pfam" id="PF00754">
    <property type="entry name" value="F5_F8_type_C"/>
    <property type="match status" value="1"/>
</dbReference>